<proteinExistence type="predicted"/>
<evidence type="ECO:0000313" key="2">
    <source>
        <dbReference type="EMBL" id="MDK6029157.1"/>
    </source>
</evidence>
<dbReference type="SUPFAM" id="SSF55021">
    <property type="entry name" value="ACT-like"/>
    <property type="match status" value="1"/>
</dbReference>
<dbReference type="Gene3D" id="3.30.2130.10">
    <property type="entry name" value="VC0802-like"/>
    <property type="match status" value="1"/>
</dbReference>
<dbReference type="InterPro" id="IPR027795">
    <property type="entry name" value="CASTOR_ACT_dom"/>
</dbReference>
<evidence type="ECO:0000313" key="3">
    <source>
        <dbReference type="Proteomes" id="UP001529235"/>
    </source>
</evidence>
<dbReference type="RefSeq" id="WP_285274141.1">
    <property type="nucleotide sequence ID" value="NZ_JASNVW010000004.1"/>
</dbReference>
<dbReference type="PROSITE" id="PS51671">
    <property type="entry name" value="ACT"/>
    <property type="match status" value="1"/>
</dbReference>
<dbReference type="InterPro" id="IPR016619">
    <property type="entry name" value="UCP014439_ACT"/>
</dbReference>
<evidence type="ECO:0000259" key="1">
    <source>
        <dbReference type="PROSITE" id="PS51671"/>
    </source>
</evidence>
<dbReference type="EMBL" id="JASNVW010000004">
    <property type="protein sequence ID" value="MDK6029157.1"/>
    <property type="molecule type" value="Genomic_DNA"/>
</dbReference>
<dbReference type="Pfam" id="PF13840">
    <property type="entry name" value="ACT_7"/>
    <property type="match status" value="1"/>
</dbReference>
<dbReference type="AlphaFoldDB" id="A0ABD4Z826"/>
<organism evidence="2 3">
    <name type="scientific">Ignisphaera cupida</name>
    <dbReference type="NCBI Taxonomy" id="3050454"/>
    <lineage>
        <taxon>Archaea</taxon>
        <taxon>Thermoproteota</taxon>
        <taxon>Thermoprotei</taxon>
        <taxon>Desulfurococcales</taxon>
        <taxon>Desulfurococcaceae</taxon>
        <taxon>Ignisphaera</taxon>
    </lineage>
</organism>
<feature type="domain" description="ACT" evidence="1">
    <location>
        <begin position="159"/>
        <end position="226"/>
    </location>
</feature>
<sequence length="226" mass="25074">MSSVSDIVTDVVSSDPIIQQCIGRGIVNYSKLAKMLHPIISQLLGKEVSVDSIKMALIRYSSKAGRERQVRREVLEVLARSSIEIRTDITIVTLRSSALSYVIAFLSKLMSEARFIAIMQSVKTITIVLDRETANEYLTIIKSDDVINVQKDQAAIIIVSPIEIVTTPGVLAYIANVLAQNNINITHIESCYTDTIIILSKNDVEKAFSIIMKHIDSARKRLEKGV</sequence>
<gene>
    <name evidence="2" type="ORF">QPL79_07255</name>
</gene>
<dbReference type="InterPro" id="IPR045865">
    <property type="entry name" value="ACT-like_dom_sf"/>
</dbReference>
<name>A0ABD4Z826_9CREN</name>
<dbReference type="Proteomes" id="UP001529235">
    <property type="component" value="Unassembled WGS sequence"/>
</dbReference>
<comment type="caution">
    <text evidence="2">The sequence shown here is derived from an EMBL/GenBank/DDBJ whole genome shotgun (WGS) entry which is preliminary data.</text>
</comment>
<protein>
    <submittedName>
        <fullName evidence="2">ACT domain-containing protein</fullName>
    </submittedName>
</protein>
<accession>A0ABD4Z826</accession>
<dbReference type="InterPro" id="IPR002912">
    <property type="entry name" value="ACT_dom"/>
</dbReference>
<dbReference type="PIRSF" id="PIRSF014439">
    <property type="entry name" value="APE1894_ACT"/>
    <property type="match status" value="1"/>
</dbReference>
<keyword evidence="3" id="KW-1185">Reference proteome</keyword>
<reference evidence="2 3" key="1">
    <citation type="submission" date="2023-05" db="EMBL/GenBank/DDBJ databases">
        <title>A new hyperthermophilic archaea 'Ignisphaera cupida' sp. nov. and description of the family 'Ignisphaeraceae' fam. nov.</title>
        <authorList>
            <person name="Podosokorskaya O.A."/>
            <person name="Elcheninov A.G."/>
            <person name="Klukina A."/>
            <person name="Merkel A.Y."/>
        </authorList>
    </citation>
    <scope>NUCLEOTIDE SEQUENCE [LARGE SCALE GENOMIC DNA]</scope>
    <source>
        <strain evidence="2 3">4213-co</strain>
    </source>
</reference>